<feature type="transmembrane region" description="Helical" evidence="7">
    <location>
        <begin position="153"/>
        <end position="177"/>
    </location>
</feature>
<dbReference type="InterPro" id="IPR002033">
    <property type="entry name" value="TatC"/>
</dbReference>
<evidence type="ECO:0000256" key="2">
    <source>
        <dbReference type="ARBA" id="ARBA00022692"/>
    </source>
</evidence>
<comment type="function">
    <text evidence="7">Part of the twin-arginine translocation (Tat) system that transports large folded proteins containing a characteristic twin-arginine motif in their signal peptide across membranes. Together with TatB, TatC is part of a receptor directly interacting with Tat signal peptides.</text>
</comment>
<reference evidence="9" key="1">
    <citation type="journal article" date="2019" name="Int. J. Syst. Evol. Microbiol.">
        <title>The Global Catalogue of Microorganisms (GCM) 10K type strain sequencing project: providing services to taxonomists for standard genome sequencing and annotation.</title>
        <authorList>
            <consortium name="The Broad Institute Genomics Platform"/>
            <consortium name="The Broad Institute Genome Sequencing Center for Infectious Disease"/>
            <person name="Wu L."/>
            <person name="Ma J."/>
        </authorList>
    </citation>
    <scope>NUCLEOTIDE SEQUENCE [LARGE SCALE GENOMIC DNA]</scope>
    <source>
        <strain evidence="9">JCM 12140</strain>
    </source>
</reference>
<feature type="transmembrane region" description="Helical" evidence="7">
    <location>
        <begin position="14"/>
        <end position="36"/>
    </location>
</feature>
<keyword evidence="5 7" id="KW-0811">Translocation</keyword>
<feature type="transmembrane region" description="Helical" evidence="7">
    <location>
        <begin position="213"/>
        <end position="233"/>
    </location>
</feature>
<dbReference type="Proteomes" id="UP001501742">
    <property type="component" value="Unassembled WGS sequence"/>
</dbReference>
<dbReference type="EMBL" id="BAAAJX010000003">
    <property type="protein sequence ID" value="GAA1492632.1"/>
    <property type="molecule type" value="Genomic_DNA"/>
</dbReference>
<feature type="transmembrane region" description="Helical" evidence="7">
    <location>
        <begin position="69"/>
        <end position="92"/>
    </location>
</feature>
<accession>A0ABP4K4C2</accession>
<sequence>MSLGQHLIELRNRLFKAVVAVLIGAVGGWFLTPFVLDSLRAPVTQLARVGGHTAELNFPMITGAFDLRLQIAITIGVVLASPVWLYQIWAFIVPALVRREKQYVWGFLGTAIPLFFAGCAFGWYVLPHVVGILGSFVSAQDTSIVDAKAYYDFVIKLIVAVGIAFVLPVFLVLLNFVGVLTAAAIIRSWRVAIVLILIFTAVVTPSADILSMFILAIPMVVLYFAACLVTWIHDRRAAKRQAKLDEEYGL</sequence>
<dbReference type="NCBIfam" id="TIGR00945">
    <property type="entry name" value="tatC"/>
    <property type="match status" value="1"/>
</dbReference>
<evidence type="ECO:0000256" key="5">
    <source>
        <dbReference type="ARBA" id="ARBA00023010"/>
    </source>
</evidence>
<feature type="transmembrane region" description="Helical" evidence="7">
    <location>
        <begin position="104"/>
        <end position="126"/>
    </location>
</feature>
<name>A0ABP4K4C2_9MICO</name>
<protein>
    <recommendedName>
        <fullName evidence="7">Sec-independent protein translocase protein TatC</fullName>
    </recommendedName>
</protein>
<organism evidence="8 9">
    <name type="scientific">Curtobacterium herbarum</name>
    <dbReference type="NCBI Taxonomy" id="150122"/>
    <lineage>
        <taxon>Bacteria</taxon>
        <taxon>Bacillati</taxon>
        <taxon>Actinomycetota</taxon>
        <taxon>Actinomycetes</taxon>
        <taxon>Micrococcales</taxon>
        <taxon>Microbacteriaceae</taxon>
        <taxon>Curtobacterium</taxon>
    </lineage>
</organism>
<evidence type="ECO:0000256" key="4">
    <source>
        <dbReference type="ARBA" id="ARBA00022989"/>
    </source>
</evidence>
<keyword evidence="9" id="KW-1185">Reference proteome</keyword>
<comment type="similarity">
    <text evidence="7">Belongs to the TatC family.</text>
</comment>
<keyword evidence="3 7" id="KW-0653">Protein transport</keyword>
<feature type="transmembrane region" description="Helical" evidence="7">
    <location>
        <begin position="189"/>
        <end position="207"/>
    </location>
</feature>
<dbReference type="RefSeq" id="WP_204611016.1">
    <property type="nucleotide sequence ID" value="NZ_BAAAJX010000003.1"/>
</dbReference>
<evidence type="ECO:0000256" key="1">
    <source>
        <dbReference type="ARBA" id="ARBA00004141"/>
    </source>
</evidence>
<evidence type="ECO:0000313" key="9">
    <source>
        <dbReference type="Proteomes" id="UP001501742"/>
    </source>
</evidence>
<dbReference type="PRINTS" id="PR01840">
    <property type="entry name" value="TATCFAMILY"/>
</dbReference>
<keyword evidence="7" id="KW-0813">Transport</keyword>
<keyword evidence="7" id="KW-1003">Cell membrane</keyword>
<comment type="subcellular location">
    <subcellularLocation>
        <location evidence="7">Cell membrane</location>
        <topology evidence="7">Multi-pass membrane protein</topology>
    </subcellularLocation>
    <subcellularLocation>
        <location evidence="1">Membrane</location>
        <topology evidence="1">Multi-pass membrane protein</topology>
    </subcellularLocation>
</comment>
<keyword evidence="6 7" id="KW-0472">Membrane</keyword>
<dbReference type="HAMAP" id="MF_00902">
    <property type="entry name" value="TatC"/>
    <property type="match status" value="1"/>
</dbReference>
<evidence type="ECO:0000256" key="6">
    <source>
        <dbReference type="ARBA" id="ARBA00023136"/>
    </source>
</evidence>
<comment type="caution">
    <text evidence="8">The sequence shown here is derived from an EMBL/GenBank/DDBJ whole genome shotgun (WGS) entry which is preliminary data.</text>
</comment>
<proteinExistence type="inferred from homology"/>
<keyword evidence="2 7" id="KW-0812">Transmembrane</keyword>
<evidence type="ECO:0000256" key="3">
    <source>
        <dbReference type="ARBA" id="ARBA00022927"/>
    </source>
</evidence>
<gene>
    <name evidence="7 8" type="primary">tatC</name>
    <name evidence="8" type="ORF">GCM10009627_09780</name>
</gene>
<dbReference type="PANTHER" id="PTHR30371">
    <property type="entry name" value="SEC-INDEPENDENT PROTEIN TRANSLOCASE PROTEIN TATC"/>
    <property type="match status" value="1"/>
</dbReference>
<evidence type="ECO:0000256" key="7">
    <source>
        <dbReference type="HAMAP-Rule" id="MF_00902"/>
    </source>
</evidence>
<dbReference type="PANTHER" id="PTHR30371:SF0">
    <property type="entry name" value="SEC-INDEPENDENT PROTEIN TRANSLOCASE PROTEIN TATC, CHLOROPLASTIC-RELATED"/>
    <property type="match status" value="1"/>
</dbReference>
<dbReference type="Pfam" id="PF00902">
    <property type="entry name" value="TatC"/>
    <property type="match status" value="1"/>
</dbReference>
<keyword evidence="4 7" id="KW-1133">Transmembrane helix</keyword>
<evidence type="ECO:0000313" key="8">
    <source>
        <dbReference type="EMBL" id="GAA1492632.1"/>
    </source>
</evidence>
<comment type="subunit">
    <text evidence="7">The Tat system comprises two distinct complexes: a TatABC complex, containing multiple copies of TatA, TatB and TatC subunits, and a separate TatA complex, containing only TatA subunits. Substrates initially bind to the TatABC complex, which probably triggers association of the separate TatA complex to form the active translocon.</text>
</comment>